<keyword evidence="1" id="KW-0732">Signal</keyword>
<gene>
    <name evidence="2" type="ORF">MNOR_LOCUS4</name>
</gene>
<dbReference type="EMBL" id="CAXKWB010000001">
    <property type="protein sequence ID" value="CAL4058541.1"/>
    <property type="molecule type" value="Genomic_DNA"/>
</dbReference>
<organism evidence="2 3">
    <name type="scientific">Meganyctiphanes norvegica</name>
    <name type="common">Northern krill</name>
    <name type="synonym">Thysanopoda norvegica</name>
    <dbReference type="NCBI Taxonomy" id="48144"/>
    <lineage>
        <taxon>Eukaryota</taxon>
        <taxon>Metazoa</taxon>
        <taxon>Ecdysozoa</taxon>
        <taxon>Arthropoda</taxon>
        <taxon>Crustacea</taxon>
        <taxon>Multicrustacea</taxon>
        <taxon>Malacostraca</taxon>
        <taxon>Eumalacostraca</taxon>
        <taxon>Eucarida</taxon>
        <taxon>Euphausiacea</taxon>
        <taxon>Euphausiidae</taxon>
        <taxon>Meganyctiphanes</taxon>
    </lineage>
</organism>
<comment type="caution">
    <text evidence="2">The sequence shown here is derived from an EMBL/GenBank/DDBJ whole genome shotgun (WGS) entry which is preliminary data.</text>
</comment>
<keyword evidence="3" id="KW-1185">Reference proteome</keyword>
<evidence type="ECO:0000313" key="2">
    <source>
        <dbReference type="EMBL" id="CAL4058541.1"/>
    </source>
</evidence>
<proteinExistence type="predicted"/>
<feature type="signal peptide" evidence="1">
    <location>
        <begin position="1"/>
        <end position="22"/>
    </location>
</feature>
<feature type="non-terminal residue" evidence="2">
    <location>
        <position position="112"/>
    </location>
</feature>
<dbReference type="Proteomes" id="UP001497623">
    <property type="component" value="Unassembled WGS sequence"/>
</dbReference>
<sequence length="112" mass="12934">MLLLQRWIFQFGLLFPLSEVMCINGSKNMDSVPKLTDDDLKFLFGDKEVPDHSVINIRSHSREKRHSRSFTEDPGLLDVTLEDKDGSLTFEMHHNFQLVSPDFLLVVRDDNG</sequence>
<accession>A0AAV2PJ41</accession>
<dbReference type="AlphaFoldDB" id="A0AAV2PJ41"/>
<feature type="chain" id="PRO_5043864440" evidence="1">
    <location>
        <begin position="23"/>
        <end position="112"/>
    </location>
</feature>
<evidence type="ECO:0000313" key="3">
    <source>
        <dbReference type="Proteomes" id="UP001497623"/>
    </source>
</evidence>
<evidence type="ECO:0000256" key="1">
    <source>
        <dbReference type="SAM" id="SignalP"/>
    </source>
</evidence>
<reference evidence="2 3" key="1">
    <citation type="submission" date="2024-05" db="EMBL/GenBank/DDBJ databases">
        <authorList>
            <person name="Wallberg A."/>
        </authorList>
    </citation>
    <scope>NUCLEOTIDE SEQUENCE [LARGE SCALE GENOMIC DNA]</scope>
</reference>
<protein>
    <submittedName>
        <fullName evidence="2">Uncharacterized protein</fullName>
    </submittedName>
</protein>
<name>A0AAV2PJ41_MEGNR</name>